<evidence type="ECO:0000256" key="5">
    <source>
        <dbReference type="SAM" id="Phobius"/>
    </source>
</evidence>
<dbReference type="AlphaFoldDB" id="A0AAW0MB88"/>
<sequence length="285" mass="32190">MVGKTEKVTGTHQNTGKVSSRVSVSCVLTMPFEPTIVKGCSEGLHMNFELISVLATFPQRNIEDHWEPCVRSAPVLALLRHFVWEFPLTMIHIGKEFRFTIHWFGYECKFKRKVIMMSIEELEDSDSLKHKYFIFMELWRTILYIASIPGFIITIVCFSQHCLLLFVKAGKLDDAKAVVNNLWGASEVEKAIEEFQTVSKNDGSDLNSRWLELLEERHSRVAFLGGTLFVLQQFAGINGVLYFSSLTFQNVGVTSGALASLVVGLTNLAGSFDVSCSLRNQFSFR</sequence>
<keyword evidence="2 5" id="KW-0812">Transmembrane</keyword>
<dbReference type="InterPro" id="IPR036259">
    <property type="entry name" value="MFS_trans_sf"/>
</dbReference>
<evidence type="ECO:0000256" key="2">
    <source>
        <dbReference type="ARBA" id="ARBA00022692"/>
    </source>
</evidence>
<dbReference type="InterPro" id="IPR005828">
    <property type="entry name" value="MFS_sugar_transport-like"/>
</dbReference>
<reference evidence="6" key="2">
    <citation type="journal article" date="2018" name="Sci. Data">
        <title>The draft genome sequence of cork oak.</title>
        <authorList>
            <person name="Ramos A.M."/>
            <person name="Usie A."/>
            <person name="Barbosa P."/>
            <person name="Barros P.M."/>
            <person name="Capote T."/>
            <person name="Chaves I."/>
            <person name="Simoes F."/>
            <person name="Abreu I."/>
            <person name="Carrasquinho I."/>
            <person name="Faro C."/>
            <person name="Guimaraes J.B."/>
            <person name="Mendonca D."/>
            <person name="Nobrega F."/>
            <person name="Rodrigues L."/>
            <person name="Saibo N.J.M."/>
            <person name="Varela M.C."/>
            <person name="Egas C."/>
            <person name="Matos J."/>
            <person name="Miguel C.M."/>
            <person name="Oliveira M.M."/>
            <person name="Ricardo C.P."/>
            <person name="Goncalves S."/>
        </authorList>
    </citation>
    <scope>NUCLEOTIDE SEQUENCE [LARGE SCALE GENOMIC DNA]</scope>
    <source>
        <strain evidence="6">HL8</strain>
    </source>
</reference>
<reference evidence="6" key="1">
    <citation type="submission" date="2017-12" db="EMBL/GenBank/DDBJ databases">
        <authorList>
            <person name="Barbosa P."/>
            <person name="Usie A."/>
            <person name="Ramos A.M."/>
        </authorList>
    </citation>
    <scope>NUCLEOTIDE SEQUENCE</scope>
    <source>
        <strain evidence="6">HL8</strain>
        <tissue evidence="6">Leaves</tissue>
    </source>
</reference>
<dbReference type="InterPro" id="IPR045263">
    <property type="entry name" value="GLUT"/>
</dbReference>
<protein>
    <submittedName>
        <fullName evidence="6">Plastidic glucose transporter 1</fullName>
    </submittedName>
</protein>
<dbReference type="EMBL" id="PKMF04000006">
    <property type="protein sequence ID" value="KAK7860459.1"/>
    <property type="molecule type" value="Genomic_DNA"/>
</dbReference>
<dbReference type="PANTHER" id="PTHR23503:SF103">
    <property type="entry name" value="PLASTIDIC GLUCOSE TRANSPORTER 1-RELATED"/>
    <property type="match status" value="1"/>
</dbReference>
<accession>A0AAW0MB88</accession>
<comment type="caution">
    <text evidence="6">The sequence shown here is derived from an EMBL/GenBank/DDBJ whole genome shotgun (WGS) entry which is preliminary data.</text>
</comment>
<name>A0AAW0MB88_QUESU</name>
<evidence type="ECO:0000256" key="1">
    <source>
        <dbReference type="ARBA" id="ARBA00004370"/>
    </source>
</evidence>
<evidence type="ECO:0000313" key="6">
    <source>
        <dbReference type="EMBL" id="KAK7860459.1"/>
    </source>
</evidence>
<comment type="subcellular location">
    <subcellularLocation>
        <location evidence="1">Membrane</location>
    </subcellularLocation>
</comment>
<dbReference type="GO" id="GO:0016020">
    <property type="term" value="C:membrane"/>
    <property type="evidence" value="ECO:0007669"/>
    <property type="project" value="UniProtKB-SubCell"/>
</dbReference>
<dbReference type="Gene3D" id="1.20.1250.20">
    <property type="entry name" value="MFS general substrate transporter like domains"/>
    <property type="match status" value="1"/>
</dbReference>
<dbReference type="Pfam" id="PF00083">
    <property type="entry name" value="Sugar_tr"/>
    <property type="match status" value="1"/>
</dbReference>
<feature type="transmembrane region" description="Helical" evidence="5">
    <location>
        <begin position="256"/>
        <end position="276"/>
    </location>
</feature>
<proteinExistence type="predicted"/>
<feature type="transmembrane region" description="Helical" evidence="5">
    <location>
        <begin position="221"/>
        <end position="244"/>
    </location>
</feature>
<dbReference type="PANTHER" id="PTHR23503">
    <property type="entry name" value="SOLUTE CARRIER FAMILY 2"/>
    <property type="match status" value="1"/>
</dbReference>
<dbReference type="GO" id="GO:0015149">
    <property type="term" value="F:hexose transmembrane transporter activity"/>
    <property type="evidence" value="ECO:0007669"/>
    <property type="project" value="TreeGrafter"/>
</dbReference>
<gene>
    <name evidence="6" type="ORF">CFP56_036797</name>
</gene>
<evidence type="ECO:0000256" key="4">
    <source>
        <dbReference type="ARBA" id="ARBA00023136"/>
    </source>
</evidence>
<keyword evidence="6" id="KW-0762">Sugar transport</keyword>
<evidence type="ECO:0000256" key="3">
    <source>
        <dbReference type="ARBA" id="ARBA00022989"/>
    </source>
</evidence>
<organism evidence="6">
    <name type="scientific">Quercus suber</name>
    <name type="common">Cork oak</name>
    <dbReference type="NCBI Taxonomy" id="58331"/>
    <lineage>
        <taxon>Eukaryota</taxon>
        <taxon>Viridiplantae</taxon>
        <taxon>Streptophyta</taxon>
        <taxon>Embryophyta</taxon>
        <taxon>Tracheophyta</taxon>
        <taxon>Spermatophyta</taxon>
        <taxon>Magnoliopsida</taxon>
        <taxon>eudicotyledons</taxon>
        <taxon>Gunneridae</taxon>
        <taxon>Pentapetalae</taxon>
        <taxon>rosids</taxon>
        <taxon>fabids</taxon>
        <taxon>Fagales</taxon>
        <taxon>Fagaceae</taxon>
        <taxon>Quercus</taxon>
    </lineage>
</organism>
<dbReference type="SUPFAM" id="SSF103473">
    <property type="entry name" value="MFS general substrate transporter"/>
    <property type="match status" value="1"/>
</dbReference>
<keyword evidence="3 5" id="KW-1133">Transmembrane helix</keyword>
<keyword evidence="6" id="KW-0813">Transport</keyword>
<reference evidence="6" key="3">
    <citation type="submission" date="2023-07" db="EMBL/GenBank/DDBJ databases">
        <title>An improved reference 1 genome and first organelle genomes of Quercus suber.</title>
        <authorList>
            <consortium name="Genosuber Consortium"/>
            <person name="Usie A."/>
            <person name="Serra O."/>
            <person name="Barros P."/>
        </authorList>
    </citation>
    <scope>NUCLEOTIDE SEQUENCE</scope>
    <source>
        <strain evidence="6">HL8</strain>
        <tissue evidence="6">Leaves</tissue>
    </source>
</reference>
<feature type="transmembrane region" description="Helical" evidence="5">
    <location>
        <begin position="142"/>
        <end position="167"/>
    </location>
</feature>
<keyword evidence="4 5" id="KW-0472">Membrane</keyword>